<feature type="compositionally biased region" description="Polar residues" evidence="5">
    <location>
        <begin position="47"/>
        <end position="61"/>
    </location>
</feature>
<comment type="subcellular location">
    <subcellularLocation>
        <location evidence="1">Membrane</location>
    </subcellularLocation>
</comment>
<sequence>MSSTLGQGATQRVTRASSRASSRAGSEGPPSIAEESNLATNAGRRGNTATSKTARITNRSSGAYGACGKPQSAPAMSASGAANPASQEILSAVHGAQVNAALANNLADTLPPPAEERTLQPLAEEHPANQDRSGQGQEPAAGETTFLDRFDISAILPRGTAAPRPVQNALPVLRPEANQPRRAAITNGSFMTVMLLFVVLNMISLILVPLISPFGSSGPSSDVMTIKAGSRIIARVEKLERAVRGLSSVEGIPDITHQVNWFAPANGAVVNPRLSSPVYATCQDPKSLAWHERLMGASRCTPASHMHGQALRPWSEPDDFFCAAPSGGRLQLGVIVQRPVAPTELIIEHPPRSAALHIGSAPKDVELWINLPDTVVRESVTAALTSDSDGVDVLNGQSADVPLAENALYKDYRRIGRWTYNVWKDHHVQSFQIPVELQDLGVKATDFAVRVYSNWDAEDRGPVCIYRVRLHGHDMSGIVEKIKPDPPTN</sequence>
<evidence type="ECO:0000256" key="2">
    <source>
        <dbReference type="ARBA" id="ARBA00022692"/>
    </source>
</evidence>
<dbReference type="AlphaFoldDB" id="A0AA43QGY3"/>
<evidence type="ECO:0000256" key="6">
    <source>
        <dbReference type="SAM" id="Phobius"/>
    </source>
</evidence>
<evidence type="ECO:0000256" key="3">
    <source>
        <dbReference type="ARBA" id="ARBA00022989"/>
    </source>
</evidence>
<organism evidence="8 9">
    <name type="scientific">Ramalina farinacea</name>
    <dbReference type="NCBI Taxonomy" id="258253"/>
    <lineage>
        <taxon>Eukaryota</taxon>
        <taxon>Fungi</taxon>
        <taxon>Dikarya</taxon>
        <taxon>Ascomycota</taxon>
        <taxon>Pezizomycotina</taxon>
        <taxon>Lecanoromycetes</taxon>
        <taxon>OSLEUM clade</taxon>
        <taxon>Lecanoromycetidae</taxon>
        <taxon>Lecanorales</taxon>
        <taxon>Lecanorineae</taxon>
        <taxon>Ramalinaceae</taxon>
        <taxon>Ramalina</taxon>
    </lineage>
</organism>
<evidence type="ECO:0000256" key="5">
    <source>
        <dbReference type="SAM" id="MobiDB-lite"/>
    </source>
</evidence>
<dbReference type="GO" id="GO:0043495">
    <property type="term" value="F:protein-membrane adaptor activity"/>
    <property type="evidence" value="ECO:0007669"/>
    <property type="project" value="TreeGrafter"/>
</dbReference>
<name>A0AA43QGY3_9LECA</name>
<evidence type="ECO:0000313" key="9">
    <source>
        <dbReference type="Proteomes" id="UP001161017"/>
    </source>
</evidence>
<keyword evidence="4 6" id="KW-0472">Membrane</keyword>
<evidence type="ECO:0000313" key="8">
    <source>
        <dbReference type="EMBL" id="MDI1486343.1"/>
    </source>
</evidence>
<keyword evidence="2 6" id="KW-0812">Transmembrane</keyword>
<feature type="compositionally biased region" description="Polar residues" evidence="5">
    <location>
        <begin position="1"/>
        <end position="14"/>
    </location>
</feature>
<dbReference type="PROSITE" id="PS51469">
    <property type="entry name" value="SUN"/>
    <property type="match status" value="1"/>
</dbReference>
<dbReference type="PANTHER" id="PTHR12911">
    <property type="entry name" value="SAD1/UNC-84-LIKE PROTEIN-RELATED"/>
    <property type="match status" value="1"/>
</dbReference>
<dbReference type="InterPro" id="IPR012919">
    <property type="entry name" value="SUN_dom"/>
</dbReference>
<dbReference type="EMBL" id="JAPUFD010000003">
    <property type="protein sequence ID" value="MDI1486343.1"/>
    <property type="molecule type" value="Genomic_DNA"/>
</dbReference>
<feature type="domain" description="SUN" evidence="7">
    <location>
        <begin position="267"/>
        <end position="475"/>
    </location>
</feature>
<reference evidence="8" key="1">
    <citation type="journal article" date="2023" name="Genome Biol. Evol.">
        <title>First Whole Genome Sequence and Flow Cytometry Genome Size Data for the Lichen-Forming Fungus Ramalina farinacea (Ascomycota).</title>
        <authorList>
            <person name="Llewellyn T."/>
            <person name="Mian S."/>
            <person name="Hill R."/>
            <person name="Leitch I.J."/>
            <person name="Gaya E."/>
        </authorList>
    </citation>
    <scope>NUCLEOTIDE SEQUENCE</scope>
    <source>
        <strain evidence="8">LIQ254RAFAR</strain>
    </source>
</reference>
<feature type="transmembrane region" description="Helical" evidence="6">
    <location>
        <begin position="190"/>
        <end position="211"/>
    </location>
</feature>
<evidence type="ECO:0000256" key="1">
    <source>
        <dbReference type="ARBA" id="ARBA00004370"/>
    </source>
</evidence>
<feature type="region of interest" description="Disordered" evidence="5">
    <location>
        <begin position="1"/>
        <end position="80"/>
    </location>
</feature>
<comment type="caution">
    <text evidence="8">The sequence shown here is derived from an EMBL/GenBank/DDBJ whole genome shotgun (WGS) entry which is preliminary data.</text>
</comment>
<gene>
    <name evidence="8" type="ORF">OHK93_005570</name>
</gene>
<protein>
    <recommendedName>
        <fullName evidence="7">SUN domain-containing protein</fullName>
    </recommendedName>
</protein>
<dbReference type="PANTHER" id="PTHR12911:SF8">
    <property type="entry name" value="KLAROID PROTEIN-RELATED"/>
    <property type="match status" value="1"/>
</dbReference>
<keyword evidence="9" id="KW-1185">Reference proteome</keyword>
<keyword evidence="3 6" id="KW-1133">Transmembrane helix</keyword>
<feature type="compositionally biased region" description="Low complexity" evidence="5">
    <location>
        <begin position="15"/>
        <end position="24"/>
    </location>
</feature>
<evidence type="ECO:0000256" key="4">
    <source>
        <dbReference type="ARBA" id="ARBA00023136"/>
    </source>
</evidence>
<dbReference type="Gene3D" id="2.60.120.260">
    <property type="entry name" value="Galactose-binding domain-like"/>
    <property type="match status" value="1"/>
</dbReference>
<evidence type="ECO:0000259" key="7">
    <source>
        <dbReference type="PROSITE" id="PS51469"/>
    </source>
</evidence>
<proteinExistence type="predicted"/>
<dbReference type="GO" id="GO:0034993">
    <property type="term" value="C:meiotic nuclear membrane microtubule tethering complex"/>
    <property type="evidence" value="ECO:0007669"/>
    <property type="project" value="TreeGrafter"/>
</dbReference>
<dbReference type="InterPro" id="IPR045119">
    <property type="entry name" value="SUN1-5"/>
</dbReference>
<accession>A0AA43QGY3</accession>
<dbReference type="Proteomes" id="UP001161017">
    <property type="component" value="Unassembled WGS sequence"/>
</dbReference>